<organism evidence="2 3">
    <name type="scientific">Nitrospirillum amazonense</name>
    <dbReference type="NCBI Taxonomy" id="28077"/>
    <lineage>
        <taxon>Bacteria</taxon>
        <taxon>Pseudomonadati</taxon>
        <taxon>Pseudomonadota</taxon>
        <taxon>Alphaproteobacteria</taxon>
        <taxon>Rhodospirillales</taxon>
        <taxon>Azospirillaceae</taxon>
        <taxon>Nitrospirillum</taxon>
    </lineage>
</organism>
<dbReference type="Proteomes" id="UP000315751">
    <property type="component" value="Unassembled WGS sequence"/>
</dbReference>
<proteinExistence type="predicted"/>
<dbReference type="RefSeq" id="WP_145731400.1">
    <property type="nucleotide sequence ID" value="NZ_VITR01000005.1"/>
</dbReference>
<dbReference type="AlphaFoldDB" id="A0A560HA76"/>
<accession>A0A560HA76</accession>
<reference evidence="2 3" key="1">
    <citation type="submission" date="2019-06" db="EMBL/GenBank/DDBJ databases">
        <title>Genomic Encyclopedia of Type Strains, Phase IV (KMG-V): Genome sequencing to study the core and pangenomes of soil and plant-associated prokaryotes.</title>
        <authorList>
            <person name="Whitman W."/>
        </authorList>
    </citation>
    <scope>NUCLEOTIDE SEQUENCE [LARGE SCALE GENOMIC DNA]</scope>
    <source>
        <strain evidence="2 3">BR 11622</strain>
    </source>
</reference>
<protein>
    <submittedName>
        <fullName evidence="2">Uncharacterized protein</fullName>
    </submittedName>
</protein>
<comment type="caution">
    <text evidence="2">The sequence shown here is derived from an EMBL/GenBank/DDBJ whole genome shotgun (WGS) entry which is preliminary data.</text>
</comment>
<sequence length="78" mass="8140">MTGRPHGGVGAVFSRALLALLMLTLIVLLMRRPPPLLAADAQGHPCTLVRVVPDTDQMPPTVVAKPGPPSFGPDAYGD</sequence>
<name>A0A560HA76_9PROT</name>
<dbReference type="EMBL" id="VITR01000005">
    <property type="protein sequence ID" value="TWB43228.1"/>
    <property type="molecule type" value="Genomic_DNA"/>
</dbReference>
<gene>
    <name evidence="2" type="ORF">FBZ90_10541</name>
</gene>
<keyword evidence="3" id="KW-1185">Reference proteome</keyword>
<dbReference type="OrthoDB" id="7366469at2"/>
<feature type="region of interest" description="Disordered" evidence="1">
    <location>
        <begin position="58"/>
        <end position="78"/>
    </location>
</feature>
<evidence type="ECO:0000256" key="1">
    <source>
        <dbReference type="SAM" id="MobiDB-lite"/>
    </source>
</evidence>
<evidence type="ECO:0000313" key="2">
    <source>
        <dbReference type="EMBL" id="TWB43228.1"/>
    </source>
</evidence>
<evidence type="ECO:0000313" key="3">
    <source>
        <dbReference type="Proteomes" id="UP000315751"/>
    </source>
</evidence>